<evidence type="ECO:0000313" key="2">
    <source>
        <dbReference type="Proteomes" id="UP001597441"/>
    </source>
</evidence>
<proteinExistence type="predicted"/>
<gene>
    <name evidence="1" type="ORF">ACFSQS_01965</name>
</gene>
<organism evidence="1 2">
    <name type="scientific">Gelatiniphilus marinus</name>
    <dbReference type="NCBI Taxonomy" id="1759464"/>
    <lineage>
        <taxon>Bacteria</taxon>
        <taxon>Pseudomonadati</taxon>
        <taxon>Bacteroidota</taxon>
        <taxon>Flavobacteriia</taxon>
        <taxon>Flavobacteriales</taxon>
        <taxon>Flavobacteriaceae</taxon>
        <taxon>Gelatiniphilus</taxon>
    </lineage>
</organism>
<reference evidence="2" key="1">
    <citation type="journal article" date="2019" name="Int. J. Syst. Evol. Microbiol.">
        <title>The Global Catalogue of Microorganisms (GCM) 10K type strain sequencing project: providing services to taxonomists for standard genome sequencing and annotation.</title>
        <authorList>
            <consortium name="The Broad Institute Genomics Platform"/>
            <consortium name="The Broad Institute Genome Sequencing Center for Infectious Disease"/>
            <person name="Wu L."/>
            <person name="Ma J."/>
        </authorList>
    </citation>
    <scope>NUCLEOTIDE SEQUENCE [LARGE SCALE GENOMIC DNA]</scope>
    <source>
        <strain evidence="2">KCTC 42903</strain>
    </source>
</reference>
<dbReference type="Proteomes" id="UP001597441">
    <property type="component" value="Unassembled WGS sequence"/>
</dbReference>
<dbReference type="RefSeq" id="WP_388013269.1">
    <property type="nucleotide sequence ID" value="NZ_JBHUDT010000001.1"/>
</dbReference>
<protein>
    <submittedName>
        <fullName evidence="1">Uncharacterized protein</fullName>
    </submittedName>
</protein>
<accession>A0ABW5JNZ0</accession>
<evidence type="ECO:0000313" key="1">
    <source>
        <dbReference type="EMBL" id="MFD2533855.1"/>
    </source>
</evidence>
<name>A0ABW5JNZ0_9FLAO</name>
<comment type="caution">
    <text evidence="1">The sequence shown here is derived from an EMBL/GenBank/DDBJ whole genome shotgun (WGS) entry which is preliminary data.</text>
</comment>
<sequence length="137" mass="16689">MKTLQPYTSFNRTKSIEELQYYILRAKTSLEYLKFELNFFKSLLSKPIYKTKEINLYETLVNYKREIHTLNENNKELLTQLLLHANQIKKMKYKDLPFNNLFIKKHDDLELSIFNFKTKISDFKFRLFQYLESVVIN</sequence>
<dbReference type="EMBL" id="JBHULK010000001">
    <property type="protein sequence ID" value="MFD2533855.1"/>
    <property type="molecule type" value="Genomic_DNA"/>
</dbReference>
<keyword evidence="2" id="KW-1185">Reference proteome</keyword>